<feature type="binding site" evidence="2">
    <location>
        <begin position="447"/>
        <end position="454"/>
    </location>
    <ligand>
        <name>ATP</name>
        <dbReference type="ChEBI" id="CHEBI:30616"/>
    </ligand>
</feature>
<keyword evidence="5" id="KW-1185">Reference proteome</keyword>
<proteinExistence type="predicted"/>
<dbReference type="SUPFAM" id="SSF140931">
    <property type="entry name" value="Fic-like"/>
    <property type="match status" value="1"/>
</dbReference>
<dbReference type="InterPro" id="IPR036597">
    <property type="entry name" value="Fido-like_dom_sf"/>
</dbReference>
<name>A0A6S6WLV5_9GAMM</name>
<dbReference type="Pfam" id="PF02661">
    <property type="entry name" value="Fic"/>
    <property type="match status" value="1"/>
</dbReference>
<dbReference type="InterPro" id="IPR003812">
    <property type="entry name" value="Fido"/>
</dbReference>
<keyword evidence="2" id="KW-0067">ATP-binding</keyword>
<dbReference type="RefSeq" id="WP_173919339.1">
    <property type="nucleotide sequence ID" value="NZ_CADCXY010000001.1"/>
</dbReference>
<keyword evidence="2" id="KW-0547">Nucleotide-binding</keyword>
<feature type="domain" description="Fido" evidence="3">
    <location>
        <begin position="374"/>
        <end position="501"/>
    </location>
</feature>
<dbReference type="Gene3D" id="1.10.3290.10">
    <property type="entry name" value="Fido-like domain"/>
    <property type="match status" value="1"/>
</dbReference>
<dbReference type="AlphaFoldDB" id="A0A6S6WLV5"/>
<organism evidence="4 5">
    <name type="scientific">Pseudidiomarina piscicola</name>
    <dbReference type="NCBI Taxonomy" id="2614830"/>
    <lineage>
        <taxon>Bacteria</taxon>
        <taxon>Pseudomonadati</taxon>
        <taxon>Pseudomonadota</taxon>
        <taxon>Gammaproteobacteria</taxon>
        <taxon>Alteromonadales</taxon>
        <taxon>Idiomarinaceae</taxon>
        <taxon>Pseudidiomarina</taxon>
    </lineage>
</organism>
<evidence type="ECO:0000313" key="4">
    <source>
        <dbReference type="EMBL" id="CAB0149722.1"/>
    </source>
</evidence>
<gene>
    <name evidence="4" type="ORF">PSI9734_00295</name>
</gene>
<protein>
    <recommendedName>
        <fullName evidence="3">Fido domain-containing protein</fullName>
    </recommendedName>
</protein>
<dbReference type="EMBL" id="CADCXY010000001">
    <property type="protein sequence ID" value="CAB0149722.1"/>
    <property type="molecule type" value="Genomic_DNA"/>
</dbReference>
<evidence type="ECO:0000256" key="2">
    <source>
        <dbReference type="PIRSR" id="PIRSR640198-2"/>
    </source>
</evidence>
<dbReference type="GO" id="GO:0005524">
    <property type="term" value="F:ATP binding"/>
    <property type="evidence" value="ECO:0007669"/>
    <property type="project" value="UniProtKB-KW"/>
</dbReference>
<dbReference type="PANTHER" id="PTHR13504">
    <property type="entry name" value="FIDO DOMAIN-CONTAINING PROTEIN DDB_G0283145"/>
    <property type="match status" value="1"/>
</dbReference>
<dbReference type="PANTHER" id="PTHR13504:SF38">
    <property type="entry name" value="FIDO DOMAIN-CONTAINING PROTEIN"/>
    <property type="match status" value="1"/>
</dbReference>
<sequence>MATPSDKLADALEALHDLQMNGSVAIRSADLSRTHRERLVQNGFLKEVIKGWYVPARPDETRGESTAWYASFWQFCAAYLNHLKGDDWCLSPEQSIALHTENMTVPKQLLIRATKARNNVTELPHGTSLLDIRAALPEPAKVSSKNGLRIYSLPAALIACSKQSFTQNPTDMRAGLSMISDASEVLDQLLEGGHSSIAGRLAGAFRNIGRTQIADDIMGTMRAAGYDLREADPFEEKSILSFSRREQSPYVNRIRLMWQHMRETVIAHFPASPMQTVDKNAYMQHVEDVYVTDAYHSLSIEGYRVTPELITRVRTGDWNPEQNADDKERLNALAARGYWQAYQAVRNSIDRILDGHNAGEVVDNDHRVWYREMFAPGVAAGIHKPAELAGYRNAPVFIRRSMHSPPSGEALRDAMPAFFELLKAEENAAVRVVLGHFIFVYIHPYMDGNGRTGRFLMNAMLASGGYPWTIVPLKKRNNYMVALEEASANQNIEPFTKFLGALVQASLDGEAQPSIPND</sequence>
<evidence type="ECO:0000259" key="3">
    <source>
        <dbReference type="PROSITE" id="PS51459"/>
    </source>
</evidence>
<feature type="active site" evidence="1">
    <location>
        <position position="443"/>
    </location>
</feature>
<accession>A0A6S6WLV5</accession>
<evidence type="ECO:0000313" key="5">
    <source>
        <dbReference type="Proteomes" id="UP000481517"/>
    </source>
</evidence>
<dbReference type="Proteomes" id="UP000481517">
    <property type="component" value="Unassembled WGS sequence"/>
</dbReference>
<dbReference type="PROSITE" id="PS51459">
    <property type="entry name" value="FIDO"/>
    <property type="match status" value="1"/>
</dbReference>
<evidence type="ECO:0000256" key="1">
    <source>
        <dbReference type="PIRSR" id="PIRSR640198-1"/>
    </source>
</evidence>
<dbReference type="InterPro" id="IPR040198">
    <property type="entry name" value="Fido_containing"/>
</dbReference>
<reference evidence="4 5" key="1">
    <citation type="submission" date="2020-02" db="EMBL/GenBank/DDBJ databases">
        <authorList>
            <person name="Rodrigo-Torres L."/>
            <person name="Arahal R. D."/>
            <person name="Lucena T."/>
        </authorList>
    </citation>
    <scope>NUCLEOTIDE SEQUENCE [LARGE SCALE GENOMIC DNA]</scope>
    <source>
        <strain evidence="4 5">CECT 9734</strain>
    </source>
</reference>